<dbReference type="EC" id="4.2.1.47" evidence="3"/>
<dbReference type="Gene3D" id="3.40.50.720">
    <property type="entry name" value="NAD(P)-binding Rossmann-like Domain"/>
    <property type="match status" value="1"/>
</dbReference>
<proteinExistence type="inferred from homology"/>
<feature type="non-terminal residue" evidence="3">
    <location>
        <position position="1"/>
    </location>
</feature>
<sequence length="167" mass="19166">LTWSYHQRYGVPVTILRSAYLFGPYQSIQRLIPLIISHALKNQRFPIAGGNGDLRDIMYIDDFISAVELVLHNPEAYGQIYNVSAGIRVRVAEIADIILAILDRSKNLMQLDEQAESKSFVGLDATKIKNELGWKVDKSQDIHSMVEFTVNWFKEHKEWWDGVETTD</sequence>
<dbReference type="Gene3D" id="3.90.25.10">
    <property type="entry name" value="UDP-galactose 4-epimerase, domain 1"/>
    <property type="match status" value="1"/>
</dbReference>
<dbReference type="AlphaFoldDB" id="A0A955RX75"/>
<evidence type="ECO:0000259" key="2">
    <source>
        <dbReference type="Pfam" id="PF01370"/>
    </source>
</evidence>
<feature type="domain" description="NAD-dependent epimerase/dehydratase" evidence="2">
    <location>
        <begin position="2"/>
        <end position="83"/>
    </location>
</feature>
<dbReference type="InterPro" id="IPR036291">
    <property type="entry name" value="NAD(P)-bd_dom_sf"/>
</dbReference>
<dbReference type="Proteomes" id="UP000699691">
    <property type="component" value="Unassembled WGS sequence"/>
</dbReference>
<protein>
    <submittedName>
        <fullName evidence="3">GDP-mannose 4,6-dehydratase</fullName>
        <ecNumber evidence="3">4.2.1.47</ecNumber>
    </submittedName>
</protein>
<dbReference type="PANTHER" id="PTHR43000">
    <property type="entry name" value="DTDP-D-GLUCOSE 4,6-DEHYDRATASE-RELATED"/>
    <property type="match status" value="1"/>
</dbReference>
<reference evidence="3" key="2">
    <citation type="journal article" date="2021" name="Microbiome">
        <title>Successional dynamics and alternative stable states in a saline activated sludge microbial community over 9 years.</title>
        <authorList>
            <person name="Wang Y."/>
            <person name="Ye J."/>
            <person name="Ju F."/>
            <person name="Liu L."/>
            <person name="Boyd J.A."/>
            <person name="Deng Y."/>
            <person name="Parks D.H."/>
            <person name="Jiang X."/>
            <person name="Yin X."/>
            <person name="Woodcroft B.J."/>
            <person name="Tyson G.W."/>
            <person name="Hugenholtz P."/>
            <person name="Polz M.F."/>
            <person name="Zhang T."/>
        </authorList>
    </citation>
    <scope>NUCLEOTIDE SEQUENCE</scope>
    <source>
        <strain evidence="3">HKST-UBA02</strain>
    </source>
</reference>
<dbReference type="GO" id="GO:0008446">
    <property type="term" value="F:GDP-mannose 4,6-dehydratase activity"/>
    <property type="evidence" value="ECO:0007669"/>
    <property type="project" value="UniProtKB-EC"/>
</dbReference>
<dbReference type="InterPro" id="IPR001509">
    <property type="entry name" value="Epimerase_deHydtase"/>
</dbReference>
<name>A0A955RX75_UNCKA</name>
<reference evidence="3" key="1">
    <citation type="submission" date="2020-04" db="EMBL/GenBank/DDBJ databases">
        <authorList>
            <person name="Zhang T."/>
        </authorList>
    </citation>
    <scope>NUCLEOTIDE SEQUENCE</scope>
    <source>
        <strain evidence="3">HKST-UBA02</strain>
    </source>
</reference>
<dbReference type="EMBL" id="JAGQKY010000163">
    <property type="protein sequence ID" value="MCA9397842.1"/>
    <property type="molecule type" value="Genomic_DNA"/>
</dbReference>
<gene>
    <name evidence="3" type="ORF">KC573_03355</name>
</gene>
<dbReference type="SUPFAM" id="SSF51735">
    <property type="entry name" value="NAD(P)-binding Rossmann-fold domains"/>
    <property type="match status" value="1"/>
</dbReference>
<organism evidence="3 4">
    <name type="scientific">candidate division WWE3 bacterium</name>
    <dbReference type="NCBI Taxonomy" id="2053526"/>
    <lineage>
        <taxon>Bacteria</taxon>
        <taxon>Katanobacteria</taxon>
    </lineage>
</organism>
<evidence type="ECO:0000256" key="1">
    <source>
        <dbReference type="ARBA" id="ARBA00007637"/>
    </source>
</evidence>
<accession>A0A955RX75</accession>
<comment type="caution">
    <text evidence="3">The sequence shown here is derived from an EMBL/GenBank/DDBJ whole genome shotgun (WGS) entry which is preliminary data.</text>
</comment>
<dbReference type="Pfam" id="PF01370">
    <property type="entry name" value="Epimerase"/>
    <property type="match status" value="1"/>
</dbReference>
<evidence type="ECO:0000313" key="3">
    <source>
        <dbReference type="EMBL" id="MCA9397842.1"/>
    </source>
</evidence>
<keyword evidence="3" id="KW-0456">Lyase</keyword>
<evidence type="ECO:0000313" key="4">
    <source>
        <dbReference type="Proteomes" id="UP000699691"/>
    </source>
</evidence>
<comment type="similarity">
    <text evidence="1">Belongs to the NAD(P)-dependent epimerase/dehydratase family.</text>
</comment>